<dbReference type="EMBL" id="CP013213">
    <property type="protein sequence ID" value="AMC92497.1"/>
    <property type="molecule type" value="Genomic_DNA"/>
</dbReference>
<dbReference type="PANTHER" id="PTHR43415:SF4">
    <property type="entry name" value="N-ACETYLTRANSFERASE DOMAIN-CONTAINING PROTEIN"/>
    <property type="match status" value="1"/>
</dbReference>
<dbReference type="InterPro" id="IPR000182">
    <property type="entry name" value="GNAT_dom"/>
</dbReference>
<name>A0A0X8GXZ9_9FIRM</name>
<protein>
    <recommendedName>
        <fullName evidence="1">N-acetyltransferase domain-containing protein</fullName>
    </recommendedName>
</protein>
<evidence type="ECO:0000259" key="1">
    <source>
        <dbReference type="PROSITE" id="PS51186"/>
    </source>
</evidence>
<evidence type="ECO:0000313" key="2">
    <source>
        <dbReference type="EMBL" id="AMC92497.1"/>
    </source>
</evidence>
<gene>
    <name evidence="2" type="ORF">AOC36_00350</name>
</gene>
<accession>A0A0X8GXZ9</accession>
<dbReference type="Pfam" id="PF13508">
    <property type="entry name" value="Acetyltransf_7"/>
    <property type="match status" value="1"/>
</dbReference>
<dbReference type="RefSeq" id="WP_067629788.1">
    <property type="nucleotide sequence ID" value="NZ_CP013213.1"/>
</dbReference>
<proteinExistence type="predicted"/>
<dbReference type="CDD" id="cd04301">
    <property type="entry name" value="NAT_SF"/>
    <property type="match status" value="1"/>
</dbReference>
<keyword evidence="3" id="KW-1185">Reference proteome</keyword>
<dbReference type="Proteomes" id="UP000063781">
    <property type="component" value="Chromosome"/>
</dbReference>
<dbReference type="KEGG" id="erl:AOC36_00350"/>
<dbReference type="Gene3D" id="3.40.630.30">
    <property type="match status" value="3"/>
</dbReference>
<feature type="domain" description="N-acetyltransferase" evidence="1">
    <location>
        <begin position="337"/>
        <end position="485"/>
    </location>
</feature>
<dbReference type="OrthoDB" id="9793950at2"/>
<dbReference type="Pfam" id="PF13302">
    <property type="entry name" value="Acetyltransf_3"/>
    <property type="match status" value="2"/>
</dbReference>
<dbReference type="AlphaFoldDB" id="A0A0X8GXZ9"/>
<dbReference type="STRING" id="1514105.AOC36_00350"/>
<dbReference type="PROSITE" id="PS51186">
    <property type="entry name" value="GNAT"/>
    <property type="match status" value="3"/>
</dbReference>
<feature type="domain" description="N-acetyltransferase" evidence="1">
    <location>
        <begin position="3"/>
        <end position="160"/>
    </location>
</feature>
<reference evidence="2 3" key="1">
    <citation type="submission" date="2015-10" db="EMBL/GenBank/DDBJ databases">
        <title>Erysipelothrix larvae sp. LV19 isolated from the larval gut of the rhinoceros beetle, Trypoxylus dichotomus.</title>
        <authorList>
            <person name="Lim S."/>
            <person name="Kim B.-C."/>
        </authorList>
    </citation>
    <scope>NUCLEOTIDE SEQUENCE [LARGE SCALE GENOMIC DNA]</scope>
    <source>
        <strain evidence="2 3">LV19</strain>
    </source>
</reference>
<organism evidence="2 3">
    <name type="scientific">Erysipelothrix larvae</name>
    <dbReference type="NCBI Taxonomy" id="1514105"/>
    <lineage>
        <taxon>Bacteria</taxon>
        <taxon>Bacillati</taxon>
        <taxon>Bacillota</taxon>
        <taxon>Erysipelotrichia</taxon>
        <taxon>Erysipelotrichales</taxon>
        <taxon>Erysipelotrichaceae</taxon>
        <taxon>Erysipelothrix</taxon>
    </lineage>
</organism>
<dbReference type="PANTHER" id="PTHR43415">
    <property type="entry name" value="SPERMIDINE N(1)-ACETYLTRANSFERASE"/>
    <property type="match status" value="1"/>
</dbReference>
<dbReference type="SUPFAM" id="SSF55729">
    <property type="entry name" value="Acyl-CoA N-acyltransferases (Nat)"/>
    <property type="match status" value="3"/>
</dbReference>
<dbReference type="InterPro" id="IPR016181">
    <property type="entry name" value="Acyl_CoA_acyltransferase"/>
</dbReference>
<feature type="domain" description="N-acetyltransferase" evidence="1">
    <location>
        <begin position="175"/>
        <end position="327"/>
    </location>
</feature>
<dbReference type="GO" id="GO:0016747">
    <property type="term" value="F:acyltransferase activity, transferring groups other than amino-acyl groups"/>
    <property type="evidence" value="ECO:0007669"/>
    <property type="project" value="InterPro"/>
</dbReference>
<sequence>MTIIIKETTKHDLNNIMTLWNCPEVMLYVGFPEGLNISKQEIEHWFERLSQSKSEKHFSIYTNQTYCGETFYRLLNDGSCEVDIKLLPHARGKSIASYALSHTLSCVLFEHTVAFAKVDPHPDNQAAITLYERLGFYKVEGSERDMHVTLQAFKPSKRYVEDFVSLKRIPLDDYPRLWEISQKASWYPYCDTNAPYFYEYTPLSFSDFLEENNDREIQGIYFNQTLIGMINFYWEHKQTRWLEIGLVLYNHRYWGKGIGTYCLKQKAHELFTSLEEIQRVGFVTWSGNLGMQRTGDKASFKKEGVLRNVRYYEGTYYDSVRYGMTKDEWNAFNKASNASRVYDSSQKQVLCDTLLRKNPHHFGIESSIIEYVNDVVSDVVFSTPNSDGFISLKHVSETTLEINVMALDPAIHHHGYGTDLINRAIMYGREHGYHYLLVKTLAQTHPDKYYQRTRLFYEALGFKKTQLLETLWGIENPCQEYMLDL</sequence>
<evidence type="ECO:0000313" key="3">
    <source>
        <dbReference type="Proteomes" id="UP000063781"/>
    </source>
</evidence>